<dbReference type="Pfam" id="PF24656">
    <property type="entry name" value="CEPT76_peptidase"/>
    <property type="match status" value="1"/>
</dbReference>
<protein>
    <submittedName>
        <fullName evidence="4">Uncharacterized protein</fullName>
    </submittedName>
</protein>
<evidence type="ECO:0000256" key="1">
    <source>
        <dbReference type="SAM" id="MobiDB-lite"/>
    </source>
</evidence>
<sequence length="569" mass="63738">SSALAIAKKMGLGRLFSSGSSKEQKKKAKLVQQKQDRFEEKQREIDAKRDAKRQAKDEKKKQKKSTEMMNMKTEEGKAQAKVEDDESSDNDISDKEDGYYSDDDIDSEYERLQNEILELTRDDHTIAESSGEVERAREQQAQIQKEAEKKKKELQQKAQQKLNDARQKELLRLQAKQLEDEEELADLGASGQLYSGAAKQRSTKKQDGLQLDFVEGDEEAKYVDNENTKVQQSLAIGPIKYQAEIRDTDIDQAGLGDSTHLYRKVKMTPQASDSIGASSGQTNTNQNMQFGSPIKAGVIKNDALDASKSGVVSKDLVGSIPMWISKVPVAVLPYATLDVVVNDKNIWANAQHLDPSVIEYDFENPKQWKPFLTDAYPGEKEYPIQPFYEGSGKENVRLGTALSAARVEVLERDITDEVKMGILNFRHAAFLKTGWFEELELTLRNGLITLEYEELTGINNPLGIAAWRSDVSRLIPPGHKFQGIPFNFCYTDAKRLRHFIMANIDFHKNKSKNAQFAIASYICGHYGGVSSVWVYVAMVTPVGEVITDSGGASQAPQLNAGIPDIKRKW</sequence>
<feature type="compositionally biased region" description="Basic and acidic residues" evidence="1">
    <location>
        <begin position="34"/>
        <end position="82"/>
    </location>
</feature>
<accession>A0A5J4UQ84</accession>
<feature type="compositionally biased region" description="Basic and acidic residues" evidence="1">
    <location>
        <begin position="145"/>
        <end position="155"/>
    </location>
</feature>
<dbReference type="EMBL" id="SNRW01013581">
    <property type="protein sequence ID" value="KAA6372463.1"/>
    <property type="molecule type" value="Genomic_DNA"/>
</dbReference>
<dbReference type="Pfam" id="PF24652">
    <property type="entry name" value="CEP76_C"/>
    <property type="match status" value="1"/>
</dbReference>
<feature type="non-terminal residue" evidence="4">
    <location>
        <position position="1"/>
    </location>
</feature>
<reference evidence="4 5" key="1">
    <citation type="submission" date="2019-03" db="EMBL/GenBank/DDBJ databases">
        <title>Single cell metagenomics reveals metabolic interactions within the superorganism composed of flagellate Streblomastix strix and complex community of Bacteroidetes bacteria on its surface.</title>
        <authorList>
            <person name="Treitli S.C."/>
            <person name="Kolisko M."/>
            <person name="Husnik F."/>
            <person name="Keeling P."/>
            <person name="Hampl V."/>
        </authorList>
    </citation>
    <scope>NUCLEOTIDE SEQUENCE [LARGE SCALE GENOMIC DNA]</scope>
    <source>
        <strain evidence="4">ST1C</strain>
    </source>
</reference>
<feature type="domain" description="CEP76/DRC7 peptidase-like" evidence="3">
    <location>
        <begin position="332"/>
        <end position="371"/>
    </location>
</feature>
<comment type="caution">
    <text evidence="4">The sequence shown here is derived from an EMBL/GenBank/DDBJ whole genome shotgun (WGS) entry which is preliminary data.</text>
</comment>
<dbReference type="PANTHER" id="PTHR46436">
    <property type="entry name" value="CENTROSOMAL PROTEIN OF 76 KDA"/>
    <property type="match status" value="1"/>
</dbReference>
<feature type="compositionally biased region" description="Basic and acidic residues" evidence="1">
    <location>
        <begin position="108"/>
        <end position="138"/>
    </location>
</feature>
<feature type="domain" description="Centrosomal protein of 76 kDa C-terminal" evidence="2">
    <location>
        <begin position="407"/>
        <end position="539"/>
    </location>
</feature>
<evidence type="ECO:0000313" key="4">
    <source>
        <dbReference type="EMBL" id="KAA6372463.1"/>
    </source>
</evidence>
<dbReference type="OrthoDB" id="67700at2759"/>
<name>A0A5J4UQ84_9EUKA</name>
<proteinExistence type="predicted"/>
<dbReference type="AlphaFoldDB" id="A0A5J4UQ84"/>
<evidence type="ECO:0000259" key="2">
    <source>
        <dbReference type="Pfam" id="PF24652"/>
    </source>
</evidence>
<dbReference type="InterPro" id="IPR056290">
    <property type="entry name" value="CEPT76/DRC7_peptidase-like_dom"/>
</dbReference>
<evidence type="ECO:0000313" key="5">
    <source>
        <dbReference type="Proteomes" id="UP000324800"/>
    </source>
</evidence>
<dbReference type="InterPro" id="IPR056288">
    <property type="entry name" value="CEP76_C"/>
</dbReference>
<gene>
    <name evidence="4" type="ORF">EZS28_032010</name>
</gene>
<organism evidence="4 5">
    <name type="scientific">Streblomastix strix</name>
    <dbReference type="NCBI Taxonomy" id="222440"/>
    <lineage>
        <taxon>Eukaryota</taxon>
        <taxon>Metamonada</taxon>
        <taxon>Preaxostyla</taxon>
        <taxon>Oxymonadida</taxon>
        <taxon>Streblomastigidae</taxon>
        <taxon>Streblomastix</taxon>
    </lineage>
</organism>
<feature type="region of interest" description="Disordered" evidence="1">
    <location>
        <begin position="1"/>
        <end position="163"/>
    </location>
</feature>
<dbReference type="InterPro" id="IPR052299">
    <property type="entry name" value="CEP76"/>
</dbReference>
<dbReference type="PANTHER" id="PTHR46436:SF2">
    <property type="entry name" value="CHROMOSOME UNDETERMINED SCAFFOLD_119, WHOLE GENOME SHOTGUN SEQUENCE"/>
    <property type="match status" value="1"/>
</dbReference>
<dbReference type="Proteomes" id="UP000324800">
    <property type="component" value="Unassembled WGS sequence"/>
</dbReference>
<evidence type="ECO:0000259" key="3">
    <source>
        <dbReference type="Pfam" id="PF24656"/>
    </source>
</evidence>